<name>X6M7Y4_RETFI</name>
<sequence>MKTKNHCTLCHEVALNNSHIRERLKFSKFVKHNFHTNVFWKKLLVKKKSTNWKQFISHAIIRESGKAIEILETNYIEACLFTVQELGYINQYTDKFVQQQLRQTRLNIKWKDIFFDKMAHSLVQLKILLKEKLRNDIYCQVIKQLTNNHKRSIYYSMMECNDFVFTHFPTISRVGKLFGSAYSINIKSEDTDIYWNKSKSFHRDFLEEPPELLAQPKSINNKHLKKKINKSELQCRRKDKNIQFKAN</sequence>
<dbReference type="Proteomes" id="UP000023152">
    <property type="component" value="Unassembled WGS sequence"/>
</dbReference>
<dbReference type="EMBL" id="ASPP01024319">
    <property type="protein sequence ID" value="ETO09140.1"/>
    <property type="molecule type" value="Genomic_DNA"/>
</dbReference>
<protein>
    <submittedName>
        <fullName evidence="1">Uncharacterized protein</fullName>
    </submittedName>
</protein>
<comment type="caution">
    <text evidence="1">The sequence shown here is derived from an EMBL/GenBank/DDBJ whole genome shotgun (WGS) entry which is preliminary data.</text>
</comment>
<reference evidence="1 2" key="1">
    <citation type="journal article" date="2013" name="Curr. Biol.">
        <title>The Genome of the Foraminiferan Reticulomyxa filosa.</title>
        <authorList>
            <person name="Glockner G."/>
            <person name="Hulsmann N."/>
            <person name="Schleicher M."/>
            <person name="Noegel A.A."/>
            <person name="Eichinger L."/>
            <person name="Gallinger C."/>
            <person name="Pawlowski J."/>
            <person name="Sierra R."/>
            <person name="Euteneuer U."/>
            <person name="Pillet L."/>
            <person name="Moustafa A."/>
            <person name="Platzer M."/>
            <person name="Groth M."/>
            <person name="Szafranski K."/>
            <person name="Schliwa M."/>
        </authorList>
    </citation>
    <scope>NUCLEOTIDE SEQUENCE [LARGE SCALE GENOMIC DNA]</scope>
</reference>
<dbReference type="OrthoDB" id="6108017at2759"/>
<dbReference type="AlphaFoldDB" id="X6M7Y4"/>
<keyword evidence="2" id="KW-1185">Reference proteome</keyword>
<gene>
    <name evidence="1" type="ORF">RFI_28247</name>
</gene>
<evidence type="ECO:0000313" key="2">
    <source>
        <dbReference type="Proteomes" id="UP000023152"/>
    </source>
</evidence>
<dbReference type="Gene3D" id="1.25.40.530">
    <property type="entry name" value="MyTH4 domain"/>
    <property type="match status" value="1"/>
</dbReference>
<proteinExistence type="predicted"/>
<dbReference type="InterPro" id="IPR038185">
    <property type="entry name" value="MyTH4_dom_sf"/>
</dbReference>
<organism evidence="1 2">
    <name type="scientific">Reticulomyxa filosa</name>
    <dbReference type="NCBI Taxonomy" id="46433"/>
    <lineage>
        <taxon>Eukaryota</taxon>
        <taxon>Sar</taxon>
        <taxon>Rhizaria</taxon>
        <taxon>Retaria</taxon>
        <taxon>Foraminifera</taxon>
        <taxon>Monothalamids</taxon>
        <taxon>Reticulomyxidae</taxon>
        <taxon>Reticulomyxa</taxon>
    </lineage>
</organism>
<evidence type="ECO:0000313" key="1">
    <source>
        <dbReference type="EMBL" id="ETO09140.1"/>
    </source>
</evidence>
<accession>X6M7Y4</accession>